<accession>A0A1E1J2G8</accession>
<feature type="compositionally biased region" description="Polar residues" evidence="1">
    <location>
        <begin position="197"/>
        <end position="222"/>
    </location>
</feature>
<dbReference type="EMBL" id="CALQ01001377">
    <property type="protein sequence ID" value="CCM17770.1"/>
    <property type="molecule type" value="Genomic_DNA"/>
</dbReference>
<dbReference type="AlphaFoldDB" id="A0A1E1J2G8"/>
<protein>
    <submittedName>
        <fullName evidence="2">Ribosomal P protein AGP2beta-1, putative</fullName>
    </submittedName>
</protein>
<feature type="compositionally biased region" description="Basic and acidic residues" evidence="1">
    <location>
        <begin position="143"/>
        <end position="164"/>
    </location>
</feature>
<reference evidence="2" key="1">
    <citation type="submission" date="2012-08" db="EMBL/GenBank/DDBJ databases">
        <title>Comparative genomics of metastatic and non-metastatic Leishmania guyanensis provides insights into polygenic factors involved in Leishmania RNA virus infection.</title>
        <authorList>
            <person name="Smith D."/>
            <person name="Hertz-Fowler C."/>
            <person name="Martin R."/>
            <person name="Dickens N."/>
            <person name="Fasel N."/>
            <person name="Falquet L."/>
            <person name="Beverley S."/>
            <person name="Zangger H."/>
            <person name="Calderon-Copete S."/>
            <person name="Mottram J."/>
            <person name="Xenarios I."/>
        </authorList>
    </citation>
    <scope>NUCLEOTIDE SEQUENCE</scope>
    <source>
        <strain evidence="2">MHOM/BR/75/M4147/SSU:IR2SAT-LUC</strain>
    </source>
</reference>
<evidence type="ECO:0000313" key="2">
    <source>
        <dbReference type="EMBL" id="CCM17770.1"/>
    </source>
</evidence>
<name>A0A1E1J2G8_LEIGU</name>
<feature type="compositionally biased region" description="Basic and acidic residues" evidence="1">
    <location>
        <begin position="184"/>
        <end position="195"/>
    </location>
</feature>
<sequence length="222" mass="24454">MALQENKDSYNIKALSLSEFVLQCSDCHRLCLEKTARVLENRSRAPRGWEGLFSSVAEQRRFEDLDLCESRCHNVQAVCPSNDKVREYEQALAAASLKPKNITPPNPSLLQAASRCQHAVEVFSNVLFALAHKPSKVSFPIKDPAKGEGKGSEPHDGAPTETHRKVLAGATNMNSEILRRGRKGHQDQLIPREEDIASSSDSDWATHTPTSAPGLSGTTPKW</sequence>
<feature type="region of interest" description="Disordered" evidence="1">
    <location>
        <begin position="138"/>
        <end position="222"/>
    </location>
</feature>
<organism evidence="2">
    <name type="scientific">Leishmania guyanensis</name>
    <dbReference type="NCBI Taxonomy" id="5670"/>
    <lineage>
        <taxon>Eukaryota</taxon>
        <taxon>Discoba</taxon>
        <taxon>Euglenozoa</taxon>
        <taxon>Kinetoplastea</taxon>
        <taxon>Metakinetoplastina</taxon>
        <taxon>Trypanosomatida</taxon>
        <taxon>Trypanosomatidae</taxon>
        <taxon>Leishmaniinae</taxon>
        <taxon>Leishmania</taxon>
        <taxon>Leishmania guyanensis species complex</taxon>
    </lineage>
</organism>
<gene>
    <name evidence="2" type="primary">LgM4147LRVhigh.30.01740.00230</name>
    <name evidence="2" type="ORF">BN36_3052680</name>
</gene>
<proteinExistence type="predicted"/>
<evidence type="ECO:0000256" key="1">
    <source>
        <dbReference type="SAM" id="MobiDB-lite"/>
    </source>
</evidence>